<evidence type="ECO:0000256" key="3">
    <source>
        <dbReference type="ARBA" id="ARBA00022676"/>
    </source>
</evidence>
<evidence type="ECO:0000313" key="9">
    <source>
        <dbReference type="Proteomes" id="UP000244948"/>
    </source>
</evidence>
<dbReference type="AlphaFoldDB" id="A0A2U2AJM6"/>
<dbReference type="Gene3D" id="3.90.1170.20">
    <property type="entry name" value="Quinolinate phosphoribosyl transferase, N-terminal domain"/>
    <property type="match status" value="1"/>
</dbReference>
<keyword evidence="4 5" id="KW-0808">Transferase</keyword>
<evidence type="ECO:0000313" key="8">
    <source>
        <dbReference type="EMBL" id="PWD83034.1"/>
    </source>
</evidence>
<dbReference type="SUPFAM" id="SSF51690">
    <property type="entry name" value="Nicotinate/Quinolinate PRTase C-terminal domain-like"/>
    <property type="match status" value="1"/>
</dbReference>
<evidence type="ECO:0000256" key="5">
    <source>
        <dbReference type="PIRNR" id="PIRNR006250"/>
    </source>
</evidence>
<dbReference type="InterPro" id="IPR006242">
    <property type="entry name" value="ModD"/>
</dbReference>
<evidence type="ECO:0000256" key="2">
    <source>
        <dbReference type="ARBA" id="ARBA00019205"/>
    </source>
</evidence>
<reference evidence="8 9" key="1">
    <citation type="journal article" date="2018" name="Genome Announc.">
        <title>Ignatzschineria cameli sp. nov., isolated from necrotic foot tissue of dromedaries (Camelus dromedarius) and associated maggots (Wohlfahrtia species) in Dubai.</title>
        <authorList>
            <person name="Tsang C.C."/>
            <person name="Tang J.Y."/>
            <person name="Fong J.Y."/>
            <person name="Kinne J."/>
            <person name="Lee H.H."/>
            <person name="Joseph M."/>
            <person name="Jose S."/>
            <person name="Schuster R.K."/>
            <person name="Tang Y."/>
            <person name="Sivakumar S."/>
            <person name="Chen J.H."/>
            <person name="Teng J.L."/>
            <person name="Lau S.K."/>
            <person name="Wernery U."/>
            <person name="Woo P.C."/>
        </authorList>
    </citation>
    <scope>NUCLEOTIDE SEQUENCE [LARGE SCALE GENOMIC DNA]</scope>
    <source>
        <strain evidence="8 9">KCTC 22643</strain>
    </source>
</reference>
<dbReference type="GO" id="GO:0005737">
    <property type="term" value="C:cytoplasm"/>
    <property type="evidence" value="ECO:0007669"/>
    <property type="project" value="TreeGrafter"/>
</dbReference>
<dbReference type="Proteomes" id="UP000244948">
    <property type="component" value="Unassembled WGS sequence"/>
</dbReference>
<dbReference type="Pfam" id="PF01729">
    <property type="entry name" value="QRPTase_C"/>
    <property type="match status" value="1"/>
</dbReference>
<dbReference type="InterPro" id="IPR036068">
    <property type="entry name" value="Nicotinate_pribotase-like_C"/>
</dbReference>
<evidence type="ECO:0000256" key="1">
    <source>
        <dbReference type="ARBA" id="ARBA00009400"/>
    </source>
</evidence>
<feature type="domain" description="Quinolinate phosphoribosyl transferase N-terminal" evidence="7">
    <location>
        <begin position="20"/>
        <end position="103"/>
    </location>
</feature>
<dbReference type="InterPro" id="IPR022412">
    <property type="entry name" value="Quinolinate_PRibosylTrfase_N"/>
</dbReference>
<dbReference type="InterPro" id="IPR013785">
    <property type="entry name" value="Aldolase_TIM"/>
</dbReference>
<dbReference type="FunFam" id="3.20.20.70:FF:000030">
    <property type="entry name" value="Nicotinate-nucleotide pyrophosphorylase, carboxylating"/>
    <property type="match status" value="1"/>
</dbReference>
<gene>
    <name evidence="8" type="primary">modD</name>
    <name evidence="8" type="ORF">DC082_06305</name>
</gene>
<dbReference type="Pfam" id="PF02749">
    <property type="entry name" value="QRPTase_N"/>
    <property type="match status" value="1"/>
</dbReference>
<dbReference type="PIRSF" id="PIRSF006250">
    <property type="entry name" value="NadC_ModD"/>
    <property type="match status" value="1"/>
</dbReference>
<proteinExistence type="inferred from homology"/>
<keyword evidence="3 5" id="KW-0328">Glycosyltransferase</keyword>
<dbReference type="InterPro" id="IPR027277">
    <property type="entry name" value="NadC/ModD"/>
</dbReference>
<dbReference type="GO" id="GO:0034213">
    <property type="term" value="P:quinolinate catabolic process"/>
    <property type="evidence" value="ECO:0007669"/>
    <property type="project" value="TreeGrafter"/>
</dbReference>
<accession>A0A2U2AJM6</accession>
<organism evidence="8 9">
    <name type="scientific">Ignatzschineria indica</name>
    <dbReference type="NCBI Taxonomy" id="472583"/>
    <lineage>
        <taxon>Bacteria</taxon>
        <taxon>Pseudomonadati</taxon>
        <taxon>Pseudomonadota</taxon>
        <taxon>Gammaproteobacteria</taxon>
        <taxon>Cardiobacteriales</taxon>
        <taxon>Ignatzschineriaceae</taxon>
        <taxon>Ignatzschineria</taxon>
    </lineage>
</organism>
<keyword evidence="9" id="KW-1185">Reference proteome</keyword>
<dbReference type="InterPro" id="IPR037128">
    <property type="entry name" value="Quinolinate_PRibosylTase_N_sf"/>
</dbReference>
<dbReference type="GO" id="GO:0004514">
    <property type="term" value="F:nicotinate-nucleotide diphosphorylase (carboxylating) activity"/>
    <property type="evidence" value="ECO:0007669"/>
    <property type="project" value="InterPro"/>
</dbReference>
<dbReference type="InterPro" id="IPR002638">
    <property type="entry name" value="Quinolinate_PRibosylTrfase_C"/>
</dbReference>
<evidence type="ECO:0000259" key="7">
    <source>
        <dbReference type="Pfam" id="PF02749"/>
    </source>
</evidence>
<sequence length="283" mass="30767">MFVTTAAIERLIEEDIPYIDLTSELLGIDQAPAEIRYITRMDGVVAGTEIVAKLCRHLDIELLSMKRSGTRIAAGDELLKARGSGANIHTLWKVGQNILDYSSGVATMTRKMVDICEAASPKVALLTTRKSIPGTKALAINGIVAGGAVPHRLGLSETILIFKQHRQFLGSDEALAAKIAEIRHLACEKRIVIEADSMEEARRFAKMGVDIIQFDKLSVEALKEAVAELRIHYPDLHILAAGGINGSNIEQYCQTGVNGIVTTAPYYAKALDIKVEIECKASK</sequence>
<dbReference type="PANTHER" id="PTHR32179:SF4">
    <property type="entry name" value="PYROPHOSPHORYLASE MODD-RELATED"/>
    <property type="match status" value="1"/>
</dbReference>
<feature type="domain" description="Quinolinate phosphoribosyl transferase C-terminal" evidence="6">
    <location>
        <begin position="105"/>
        <end position="275"/>
    </location>
</feature>
<dbReference type="GO" id="GO:0009435">
    <property type="term" value="P:NAD+ biosynthetic process"/>
    <property type="evidence" value="ECO:0007669"/>
    <property type="project" value="InterPro"/>
</dbReference>
<dbReference type="Gene3D" id="3.20.20.70">
    <property type="entry name" value="Aldolase class I"/>
    <property type="match status" value="1"/>
</dbReference>
<name>A0A2U2AJM6_9GAMM</name>
<protein>
    <recommendedName>
        <fullName evidence="2">Putative pyrophosphorylase ModD</fullName>
    </recommendedName>
</protein>
<dbReference type="PANTHER" id="PTHR32179">
    <property type="entry name" value="NICOTINATE-NUCLEOTIDE PYROPHOSPHORYLASE [CARBOXYLATING]"/>
    <property type="match status" value="1"/>
</dbReference>
<dbReference type="NCBIfam" id="TIGR01334">
    <property type="entry name" value="modD"/>
    <property type="match status" value="1"/>
</dbReference>
<evidence type="ECO:0000259" key="6">
    <source>
        <dbReference type="Pfam" id="PF01729"/>
    </source>
</evidence>
<comment type="similarity">
    <text evidence="1 5">Belongs to the NadC/ModD family.</text>
</comment>
<dbReference type="CDD" id="cd01573">
    <property type="entry name" value="modD_like"/>
    <property type="match status" value="1"/>
</dbReference>
<comment type="caution">
    <text evidence="8">The sequence shown here is derived from an EMBL/GenBank/DDBJ whole genome shotgun (WGS) entry which is preliminary data.</text>
</comment>
<dbReference type="EMBL" id="QEWR01000003">
    <property type="protein sequence ID" value="PWD83034.1"/>
    <property type="molecule type" value="Genomic_DNA"/>
</dbReference>
<dbReference type="RefSeq" id="WP_109236250.1">
    <property type="nucleotide sequence ID" value="NZ_BMXZ01000002.1"/>
</dbReference>
<evidence type="ECO:0000256" key="4">
    <source>
        <dbReference type="ARBA" id="ARBA00022679"/>
    </source>
</evidence>
<dbReference type="SUPFAM" id="SSF54675">
    <property type="entry name" value="Nicotinate/Quinolinate PRTase N-terminal domain-like"/>
    <property type="match status" value="1"/>
</dbReference>